<feature type="chain" id="PRO_5012191913" evidence="1">
    <location>
        <begin position="24"/>
        <end position="77"/>
    </location>
</feature>
<dbReference type="Proteomes" id="UP000196138">
    <property type="component" value="Chromosome"/>
</dbReference>
<organism evidence="2 3">
    <name type="scientific">Comamonas serinivorans</name>
    <dbReference type="NCBI Taxonomy" id="1082851"/>
    <lineage>
        <taxon>Bacteria</taxon>
        <taxon>Pseudomonadati</taxon>
        <taxon>Pseudomonadota</taxon>
        <taxon>Betaproteobacteria</taxon>
        <taxon>Burkholderiales</taxon>
        <taxon>Comamonadaceae</taxon>
        <taxon>Comamonas</taxon>
    </lineage>
</organism>
<evidence type="ECO:0000256" key="1">
    <source>
        <dbReference type="SAM" id="SignalP"/>
    </source>
</evidence>
<name>A0A1Y0EI99_9BURK</name>
<keyword evidence="1" id="KW-0732">Signal</keyword>
<evidence type="ECO:0000313" key="3">
    <source>
        <dbReference type="Proteomes" id="UP000196138"/>
    </source>
</evidence>
<dbReference type="KEGG" id="cser:CCO03_00240"/>
<accession>A0A1Y0EI99</accession>
<sequence>MRFIPCAATSLVLWAACVSAASAQVVNGDFETGTLAPFQIDDSACNTVVNAAVVDWGPAASNSRATATTALARWPRP</sequence>
<gene>
    <name evidence="2" type="ORF">CCO03_00240</name>
</gene>
<dbReference type="RefSeq" id="WP_087275675.1">
    <property type="nucleotide sequence ID" value="NZ_CP021455.1"/>
</dbReference>
<evidence type="ECO:0000313" key="2">
    <source>
        <dbReference type="EMBL" id="ARU03325.1"/>
    </source>
</evidence>
<dbReference type="PROSITE" id="PS51257">
    <property type="entry name" value="PROKAR_LIPOPROTEIN"/>
    <property type="match status" value="1"/>
</dbReference>
<reference evidence="2 3" key="1">
    <citation type="submission" date="2017-05" db="EMBL/GenBank/DDBJ databases">
        <authorList>
            <person name="Song R."/>
            <person name="Chenine A.L."/>
            <person name="Ruprecht R.M."/>
        </authorList>
    </citation>
    <scope>NUCLEOTIDE SEQUENCE [LARGE SCALE GENOMIC DNA]</scope>
    <source>
        <strain evidence="2 3">DSM 26136</strain>
    </source>
</reference>
<keyword evidence="3" id="KW-1185">Reference proteome</keyword>
<dbReference type="AlphaFoldDB" id="A0A1Y0EI99"/>
<protein>
    <submittedName>
        <fullName evidence="2">Uncharacterized protein</fullName>
    </submittedName>
</protein>
<dbReference type="EMBL" id="CP021455">
    <property type="protein sequence ID" value="ARU03325.1"/>
    <property type="molecule type" value="Genomic_DNA"/>
</dbReference>
<proteinExistence type="predicted"/>
<feature type="signal peptide" evidence="1">
    <location>
        <begin position="1"/>
        <end position="23"/>
    </location>
</feature>